<dbReference type="RefSeq" id="WP_005683134.1">
    <property type="nucleotide sequence ID" value="NZ_ADNC01000002.1"/>
</dbReference>
<dbReference type="OrthoDB" id="6650354at2"/>
<evidence type="ECO:0008006" key="4">
    <source>
        <dbReference type="Google" id="ProtNLM"/>
    </source>
</evidence>
<name>D4XUZ7_9BACT</name>
<feature type="signal peptide" evidence="1">
    <location>
        <begin position="1"/>
        <end position="22"/>
    </location>
</feature>
<dbReference type="AlphaFoldDB" id="D4XUZ7"/>
<comment type="caution">
    <text evidence="2">The sequence shown here is derived from an EMBL/GenBank/DDBJ whole genome shotgun (WGS) entry which is preliminary data.</text>
</comment>
<dbReference type="Proteomes" id="UP000004757">
    <property type="component" value="Unassembled WGS sequence"/>
</dbReference>
<accession>D4XUZ7</accession>
<proteinExistence type="predicted"/>
<evidence type="ECO:0000313" key="3">
    <source>
        <dbReference type="Proteomes" id="UP000004757"/>
    </source>
</evidence>
<dbReference type="EMBL" id="ADNC01000002">
    <property type="protein sequence ID" value="EFF41853.1"/>
    <property type="molecule type" value="Genomic_DNA"/>
</dbReference>
<reference evidence="2 3" key="1">
    <citation type="submission" date="2010-03" db="EMBL/GenBank/DDBJ databases">
        <authorList>
            <person name="Glass J.I."/>
            <person name="Benders G.A."/>
            <person name="Durkin A.S."/>
            <person name="Farmerie W.G."/>
            <person name="Hlavinka K."/>
            <person name="Hostetler J."/>
            <person name="Jackson J."/>
            <person name="May M.A."/>
            <person name="Miller R.H."/>
            <person name="Paralanov V."/>
            <person name="Radune D."/>
            <person name="Szczypinski B."/>
            <person name="Brown D.R."/>
        </authorList>
    </citation>
    <scope>NUCLEOTIDE SEQUENCE [LARGE SCALE GENOMIC DNA]</scope>
    <source>
        <strain evidence="2 3">A21JP2</strain>
    </source>
</reference>
<protein>
    <recommendedName>
        <fullName evidence="4">Lipoprotein</fullName>
    </recommendedName>
</protein>
<sequence length="397" mass="44963">MKKNIKLITFISAATIISPLIAISCNKSQNKDSVNEELNKVIVSYQDSSRYALEESKEDKLEFSGFDSSKYQIKVVKTEINKNKKSYDVTLKLISLNKDNKAESVEKTFSITNFMTKESVIENFKTIFVNDFKENLIKSLSLIKFAVDDKEQSKASALAKSLNEKLQPVIKTITDHQFATLSKINIAYTELNASQVESIASIINRMIKPNAEVITEILMQVVKDFTKQSPVKYQNGKKAIEAKITNELFSKLTTNVSESLLPIGDETKDLIKDILDSLSTKNDIKIIPNYERISTELTGLYQKEIFKEIANKIKDVKLIAADKYNESLAMLYNSFLSAFDDSLDAKLKILIKDEKDLNIVKKELKLKLTVILEQVKMTATVLNNTFEKFAIALETMK</sequence>
<evidence type="ECO:0000256" key="1">
    <source>
        <dbReference type="SAM" id="SignalP"/>
    </source>
</evidence>
<organism evidence="2 3">
    <name type="scientific">Mycoplasmopsis alligatoris A21JP2</name>
    <dbReference type="NCBI Taxonomy" id="747682"/>
    <lineage>
        <taxon>Bacteria</taxon>
        <taxon>Bacillati</taxon>
        <taxon>Mycoplasmatota</taxon>
        <taxon>Mycoplasmoidales</taxon>
        <taxon>Metamycoplasmataceae</taxon>
        <taxon>Mycoplasmopsis</taxon>
    </lineage>
</organism>
<feature type="chain" id="PRO_5003066347" description="Lipoprotein" evidence="1">
    <location>
        <begin position="23"/>
        <end position="397"/>
    </location>
</feature>
<keyword evidence="1" id="KW-0732">Signal</keyword>
<keyword evidence="3" id="KW-1185">Reference proteome</keyword>
<evidence type="ECO:0000313" key="2">
    <source>
        <dbReference type="EMBL" id="EFF41853.1"/>
    </source>
</evidence>
<gene>
    <name evidence="2" type="ORF">MALL_0155</name>
</gene>
<dbReference type="eggNOG" id="ENOG5030NNP">
    <property type="taxonomic scope" value="Bacteria"/>
</dbReference>
<dbReference type="PROSITE" id="PS51257">
    <property type="entry name" value="PROKAR_LIPOPROTEIN"/>
    <property type="match status" value="1"/>
</dbReference>